<dbReference type="Pfam" id="PF22624">
    <property type="entry name" value="AASDHPPT_N"/>
    <property type="match status" value="1"/>
</dbReference>
<proteinExistence type="inferred from homology"/>
<dbReference type="Pfam" id="PF01648">
    <property type="entry name" value="ACPS"/>
    <property type="match status" value="1"/>
</dbReference>
<dbReference type="Gene3D" id="3.90.470.20">
    <property type="entry name" value="4'-phosphopantetheinyl transferase domain"/>
    <property type="match status" value="2"/>
</dbReference>
<evidence type="ECO:0000259" key="4">
    <source>
        <dbReference type="Pfam" id="PF22624"/>
    </source>
</evidence>
<comment type="similarity">
    <text evidence="1">Belongs to the P-Pant transferase superfamily. Gsp/Sfp/HetI/AcpT family.</text>
</comment>
<evidence type="ECO:0000256" key="2">
    <source>
        <dbReference type="ARBA" id="ARBA00022679"/>
    </source>
</evidence>
<dbReference type="InterPro" id="IPR055066">
    <property type="entry name" value="AASDHPPT_N"/>
</dbReference>
<accession>A0ABS7DBB8</accession>
<name>A0ABS7DBB8_9BACL</name>
<reference evidence="5 6" key="1">
    <citation type="submission" date="2021-07" db="EMBL/GenBank/DDBJ databases">
        <title>Paenibacillus radiodurans sp. nov., isolated from the southeastern edge of Tengger Desert.</title>
        <authorList>
            <person name="Zhang G."/>
        </authorList>
    </citation>
    <scope>NUCLEOTIDE SEQUENCE [LARGE SCALE GENOMIC DNA]</scope>
    <source>
        <strain evidence="5 6">DT7-4</strain>
    </source>
</reference>
<keyword evidence="6" id="KW-1185">Reference proteome</keyword>
<dbReference type="Proteomes" id="UP000812277">
    <property type="component" value="Unassembled WGS sequence"/>
</dbReference>
<dbReference type="InterPro" id="IPR050559">
    <property type="entry name" value="P-Pant_transferase_sf"/>
</dbReference>
<gene>
    <name evidence="5" type="ORF">K0T92_17100</name>
</gene>
<organism evidence="5 6">
    <name type="scientific">Paenibacillus oenotherae</name>
    <dbReference type="NCBI Taxonomy" id="1435645"/>
    <lineage>
        <taxon>Bacteria</taxon>
        <taxon>Bacillati</taxon>
        <taxon>Bacillota</taxon>
        <taxon>Bacilli</taxon>
        <taxon>Bacillales</taxon>
        <taxon>Paenibacillaceae</taxon>
        <taxon>Paenibacillus</taxon>
    </lineage>
</organism>
<dbReference type="PANTHER" id="PTHR12215">
    <property type="entry name" value="PHOSPHOPANTETHEINE TRANSFERASE"/>
    <property type="match status" value="1"/>
</dbReference>
<dbReference type="InterPro" id="IPR008278">
    <property type="entry name" value="4-PPantetheinyl_Trfase_dom"/>
</dbReference>
<protein>
    <submittedName>
        <fullName evidence="5">4'-phosphopantetheinyl transferase superfamily protein</fullName>
    </submittedName>
</protein>
<feature type="domain" description="4'-phosphopantetheinyl transferase" evidence="3">
    <location>
        <begin position="113"/>
        <end position="193"/>
    </location>
</feature>
<dbReference type="EMBL" id="JAHZIJ010000013">
    <property type="protein sequence ID" value="MBW7476453.1"/>
    <property type="molecule type" value="Genomic_DNA"/>
</dbReference>
<dbReference type="PANTHER" id="PTHR12215:SF10">
    <property type="entry name" value="L-AMINOADIPATE-SEMIALDEHYDE DEHYDROGENASE-PHOSPHOPANTETHEINYL TRANSFERASE"/>
    <property type="match status" value="1"/>
</dbReference>
<dbReference type="InterPro" id="IPR037143">
    <property type="entry name" value="4-PPantetheinyl_Trfase_dom_sf"/>
</dbReference>
<keyword evidence="2 5" id="KW-0808">Transferase</keyword>
<evidence type="ECO:0000259" key="3">
    <source>
        <dbReference type="Pfam" id="PF01648"/>
    </source>
</evidence>
<evidence type="ECO:0000313" key="5">
    <source>
        <dbReference type="EMBL" id="MBW7476453.1"/>
    </source>
</evidence>
<feature type="domain" description="4'-phosphopantetheinyl transferase N-terminal" evidence="4">
    <location>
        <begin position="27"/>
        <end position="110"/>
    </location>
</feature>
<evidence type="ECO:0000256" key="1">
    <source>
        <dbReference type="ARBA" id="ARBA00010990"/>
    </source>
</evidence>
<dbReference type="RefSeq" id="WP_219873687.1">
    <property type="nucleotide sequence ID" value="NZ_JAHZIJ010000013.1"/>
</dbReference>
<sequence>MNRAEGPSLLLYAVNVAEPLDEDLQRQLTELCSPRRREGLPRFHYQADARRSLMGEMLLRVALQADWQESCQGRELEFARSEHGKPYLQGIEGVHYNLSHSGSWCVCAVSTEPVGVDVEQIKQQELAWVESHLSDEENNELRNAAETERLRRFFEIWTMKESYVKAVGTGLALGFRTFSVIGEGVSRLAPYRLKRYELDELHPVAVCAETALFPNDIQIYTVDGIGRMLR</sequence>
<evidence type="ECO:0000313" key="6">
    <source>
        <dbReference type="Proteomes" id="UP000812277"/>
    </source>
</evidence>
<dbReference type="SUPFAM" id="SSF56214">
    <property type="entry name" value="4'-phosphopantetheinyl transferase"/>
    <property type="match status" value="2"/>
</dbReference>
<comment type="caution">
    <text evidence="5">The sequence shown here is derived from an EMBL/GenBank/DDBJ whole genome shotgun (WGS) entry which is preliminary data.</text>
</comment>
<dbReference type="GO" id="GO:0016740">
    <property type="term" value="F:transferase activity"/>
    <property type="evidence" value="ECO:0007669"/>
    <property type="project" value="UniProtKB-KW"/>
</dbReference>